<reference evidence="1 2" key="1">
    <citation type="journal article" date="2021" name="BMC Genomics">
        <title>Datura genome reveals duplications of psychoactive alkaloid biosynthetic genes and high mutation rate following tissue culture.</title>
        <authorList>
            <person name="Rajewski A."/>
            <person name="Carter-House D."/>
            <person name="Stajich J."/>
            <person name="Litt A."/>
        </authorList>
    </citation>
    <scope>NUCLEOTIDE SEQUENCE [LARGE SCALE GENOMIC DNA]</scope>
    <source>
        <strain evidence="1">AR-01</strain>
    </source>
</reference>
<evidence type="ECO:0000313" key="2">
    <source>
        <dbReference type="Proteomes" id="UP000823775"/>
    </source>
</evidence>
<feature type="non-terminal residue" evidence="1">
    <location>
        <position position="1"/>
    </location>
</feature>
<keyword evidence="2" id="KW-1185">Reference proteome</keyword>
<evidence type="ECO:0000313" key="1">
    <source>
        <dbReference type="EMBL" id="MCD9559753.1"/>
    </source>
</evidence>
<gene>
    <name evidence="1" type="ORF">HAX54_017998</name>
</gene>
<dbReference type="Proteomes" id="UP000823775">
    <property type="component" value="Unassembled WGS sequence"/>
</dbReference>
<protein>
    <submittedName>
        <fullName evidence="1">Uncharacterized protein</fullName>
    </submittedName>
</protein>
<dbReference type="EMBL" id="JACEIK010002210">
    <property type="protein sequence ID" value="MCD9559753.1"/>
    <property type="molecule type" value="Genomic_DNA"/>
</dbReference>
<accession>A0ABS8ULK0</accession>
<proteinExistence type="predicted"/>
<organism evidence="1 2">
    <name type="scientific">Datura stramonium</name>
    <name type="common">Jimsonweed</name>
    <name type="synonym">Common thornapple</name>
    <dbReference type="NCBI Taxonomy" id="4076"/>
    <lineage>
        <taxon>Eukaryota</taxon>
        <taxon>Viridiplantae</taxon>
        <taxon>Streptophyta</taxon>
        <taxon>Embryophyta</taxon>
        <taxon>Tracheophyta</taxon>
        <taxon>Spermatophyta</taxon>
        <taxon>Magnoliopsida</taxon>
        <taxon>eudicotyledons</taxon>
        <taxon>Gunneridae</taxon>
        <taxon>Pentapetalae</taxon>
        <taxon>asterids</taxon>
        <taxon>lamiids</taxon>
        <taxon>Solanales</taxon>
        <taxon>Solanaceae</taxon>
        <taxon>Solanoideae</taxon>
        <taxon>Datureae</taxon>
        <taxon>Datura</taxon>
    </lineage>
</organism>
<name>A0ABS8ULK0_DATST</name>
<sequence length="123" mass="13939">GSLSRVYDPGVLRVVTMGLLHERRFIMQGIEEKALEFYAHLQQLGCGPLVKDLCKVNKDWVGEFYANLPTVAWSRNESMAYVRGMQIILTQATINEVLGRPNPPKDTVKAQDVDGNGQWLHLW</sequence>
<comment type="caution">
    <text evidence="1">The sequence shown here is derived from an EMBL/GenBank/DDBJ whole genome shotgun (WGS) entry which is preliminary data.</text>
</comment>